<dbReference type="InterPro" id="IPR036873">
    <property type="entry name" value="Rhodanese-like_dom_sf"/>
</dbReference>
<gene>
    <name evidence="2" type="ORF">PFLG_01298</name>
</gene>
<dbReference type="Proteomes" id="UP000054566">
    <property type="component" value="Unassembled WGS sequence"/>
</dbReference>
<accession>A0A0L0CWG2</accession>
<evidence type="ECO:0000313" key="2">
    <source>
        <dbReference type="EMBL" id="KNC36785.1"/>
    </source>
</evidence>
<dbReference type="OrthoDB" id="1668230at2759"/>
<proteinExistence type="predicted"/>
<evidence type="ECO:0000313" key="3">
    <source>
        <dbReference type="Proteomes" id="UP000054566"/>
    </source>
</evidence>
<protein>
    <submittedName>
        <fullName evidence="2">Uncharacterized protein</fullName>
    </submittedName>
</protein>
<dbReference type="SUPFAM" id="SSF52821">
    <property type="entry name" value="Rhodanese/Cell cycle control phosphatase"/>
    <property type="match status" value="1"/>
</dbReference>
<organism evidence="2 3">
    <name type="scientific">Plasmodium falciparum RAJ116</name>
    <dbReference type="NCBI Taxonomy" id="580058"/>
    <lineage>
        <taxon>Eukaryota</taxon>
        <taxon>Sar</taxon>
        <taxon>Alveolata</taxon>
        <taxon>Apicomplexa</taxon>
        <taxon>Aconoidasida</taxon>
        <taxon>Haemosporida</taxon>
        <taxon>Plasmodiidae</taxon>
        <taxon>Plasmodium</taxon>
        <taxon>Plasmodium (Laverania)</taxon>
    </lineage>
</organism>
<name>A0A0L0CWG2_PLAFA</name>
<sequence length="430" mass="51738">NVLIHLTSENSAENYEKKNVLLNFFKSIDYMSVNSYEILKNLCEGNNKYLFLDIRLNSHFKSFHLYNSINMELVKNYLDIFKNTISVELKKEKIKRKKKKACDMKKIWYILKVYDDKEVVGNDKYLFCFLLRKKYNMNCLVSYDDNILLKKKTDQVKRKSNQINFGALENKNRKKSKWNQLDKKIKDNEKKREKKKKKKQKKKYNISGAKKKRMTRQKRDELFQGVNNILKVQEDYRIDLHRNFYDIFRGKQTSIMKSPHKIKFKTPLQTSQIYLRYKINEDHKKYYTDDNILCNTFNLTCYRIKNKYIIDKKKYIKNNQGDHDNNEGDVFKRNVQNGVSTSKDLICRHTINNKDNDMHISNNNMDICNNNNYICNNNNYICPNNNYICNNNNYICDNNYICNNNYICKNNYICNNNYIVIIPFVIRMLV</sequence>
<feature type="non-terminal residue" evidence="2">
    <location>
        <position position="1"/>
    </location>
</feature>
<feature type="compositionally biased region" description="Basic residues" evidence="1">
    <location>
        <begin position="192"/>
        <end position="216"/>
    </location>
</feature>
<evidence type="ECO:0000256" key="1">
    <source>
        <dbReference type="SAM" id="MobiDB-lite"/>
    </source>
</evidence>
<dbReference type="AlphaFoldDB" id="A0A0L0CWG2"/>
<reference evidence="3" key="2">
    <citation type="submission" date="2015-07" db="EMBL/GenBank/DDBJ databases">
        <title>The genome sequence of Plasmodium falciparum RAJ116.</title>
        <authorList>
            <consortium name="The Broad Institute Genome Sequencing Platform"/>
            <person name="Volkman S.K."/>
            <person name="Neafsey D.E."/>
            <person name="Dash A.P."/>
            <person name="Chitnis C.E."/>
            <person name="Hartl D.L."/>
            <person name="Young S.K."/>
            <person name="Kodira C.D."/>
            <person name="Zeng Q."/>
            <person name="Koehrsen M."/>
            <person name="Godfrey P."/>
            <person name="Alvarado L."/>
            <person name="Berlin A."/>
            <person name="Borenstein D."/>
            <person name="Chen Z."/>
            <person name="Engels R."/>
            <person name="Freedman E."/>
            <person name="Gellesch M."/>
            <person name="Goldberg J."/>
            <person name="Griggs A."/>
            <person name="Gujja S."/>
            <person name="Heiman D."/>
            <person name="Hepburn T."/>
            <person name="Howarth C."/>
            <person name="Jen D."/>
            <person name="Larson L."/>
            <person name="Lewis B."/>
            <person name="Mehta T."/>
            <person name="Park D."/>
            <person name="Pearson M."/>
            <person name="Roberts A."/>
            <person name="Saif S."/>
            <person name="Shea T."/>
            <person name="Shenoy N."/>
            <person name="Sisk P."/>
            <person name="Stolte C."/>
            <person name="Sykes S."/>
            <person name="Walk T."/>
            <person name="White J."/>
            <person name="Yandava C."/>
            <person name="Wirth D.F."/>
            <person name="Nusbaum C."/>
            <person name="Birren B."/>
        </authorList>
    </citation>
    <scope>NUCLEOTIDE SEQUENCE [LARGE SCALE GENOMIC DNA]</scope>
    <source>
        <strain evidence="3">RAJ116</strain>
    </source>
</reference>
<feature type="region of interest" description="Disordered" evidence="1">
    <location>
        <begin position="173"/>
        <end position="217"/>
    </location>
</feature>
<reference evidence="3" key="1">
    <citation type="submission" date="2015-07" db="EMBL/GenBank/DDBJ databases">
        <title>Annotation of Plasmodium falciparum RAJ116.</title>
        <authorList>
            <consortium name="The Broad Institute Genome Sequencing Platform"/>
            <person name="Volkman S.K."/>
            <person name="Neafsey D.E."/>
            <person name="Dash A.P."/>
            <person name="Chitnis C.E."/>
            <person name="Hartl D.L."/>
            <person name="Young S.K."/>
            <person name="Zeng Q."/>
            <person name="Koehrsen M."/>
            <person name="Alvarado L."/>
            <person name="Berlin A."/>
            <person name="Borenstein D."/>
            <person name="Chapman S.B."/>
            <person name="Chen Z."/>
            <person name="Engels R."/>
            <person name="Freedman E."/>
            <person name="Gellesch M."/>
            <person name="Goldberg J."/>
            <person name="Griggs A."/>
            <person name="Gujja S."/>
            <person name="Heilman E.R."/>
            <person name="Heiman D.I."/>
            <person name="Howarth C."/>
            <person name="Jen D."/>
            <person name="Larson L."/>
            <person name="Mehta T."/>
            <person name="Neiman D."/>
            <person name="Park D."/>
            <person name="Pearson M."/>
            <person name="Roberts A."/>
            <person name="Saif S."/>
            <person name="Shea T."/>
            <person name="Shenoy N."/>
            <person name="Sisk P."/>
            <person name="Stolte C."/>
            <person name="Sykes S."/>
            <person name="Walk T."/>
            <person name="White J."/>
            <person name="Yandava C."/>
            <person name="Haas B."/>
            <person name="Henn M.R."/>
            <person name="Nusbaum C."/>
            <person name="Birren B."/>
        </authorList>
    </citation>
    <scope>NUCLEOTIDE SEQUENCE [LARGE SCALE GENOMIC DNA]</scope>
    <source>
        <strain evidence="3">RAJ116</strain>
    </source>
</reference>
<dbReference type="EMBL" id="GG664258">
    <property type="protein sequence ID" value="KNC36785.1"/>
    <property type="molecule type" value="Genomic_DNA"/>
</dbReference>
<feature type="compositionally biased region" description="Basic and acidic residues" evidence="1">
    <location>
        <begin position="180"/>
        <end position="191"/>
    </location>
</feature>